<sequence length="332" mass="36407">MSIHSSYSKHTIGRAGILSWGQLSFDHPTLAGLELPYFDIEAPQPGPKLAIIAGMHPNEVSAMEAALRLKDYFATQLVRGSVTILPVLNMPGLYLHSEFVCPEDNKNINFLSPGDPQGSFSEVLIDSVLNSWAKDAAVFIDLHGGDLREEVAKFVMCQQIGDVEFDAITRSLAHQFDADAIVEFAVDQTNNRGRATNELPWLGRHAVMSEGGANGILDDENTQFHFNGVANIARHLGLTQDPMQTRTRLNIVVNNFDKIEAPFSGRLYLDIVAGEQVTSGQRLGVIKNLYGEWVADVIAPFSGLILMIVNHNIINQGEWLISLAPLPLGLPE</sequence>
<dbReference type="RefSeq" id="WP_245609857.1">
    <property type="nucleotide sequence ID" value="NZ_CABHXV010000056.1"/>
</dbReference>
<accession>A0A0T9KTE5</accession>
<keyword evidence="3" id="KW-0378">Hydrolase</keyword>
<gene>
    <name evidence="6" type="ORF">ERS008491_00848</name>
</gene>
<evidence type="ECO:0000313" key="6">
    <source>
        <dbReference type="EMBL" id="CNE27121.1"/>
    </source>
</evidence>
<dbReference type="Pfam" id="PF24827">
    <property type="entry name" value="AstE_AspA_cat"/>
    <property type="match status" value="1"/>
</dbReference>
<dbReference type="EMBL" id="CPYI01000002">
    <property type="protein sequence ID" value="CNE27121.1"/>
    <property type="molecule type" value="Genomic_DNA"/>
</dbReference>
<keyword evidence="2" id="KW-0479">Metal-binding</keyword>
<proteinExistence type="predicted"/>
<dbReference type="PANTHER" id="PTHR37326:SF1">
    <property type="entry name" value="BLL3975 PROTEIN"/>
    <property type="match status" value="1"/>
</dbReference>
<keyword evidence="4" id="KW-0862">Zinc</keyword>
<dbReference type="GO" id="GO:0016788">
    <property type="term" value="F:hydrolase activity, acting on ester bonds"/>
    <property type="evidence" value="ECO:0007669"/>
    <property type="project" value="InterPro"/>
</dbReference>
<protein>
    <submittedName>
        <fullName evidence="6">Ectoine utilization protein EutE</fullName>
    </submittedName>
</protein>
<evidence type="ECO:0000256" key="1">
    <source>
        <dbReference type="ARBA" id="ARBA00001947"/>
    </source>
</evidence>
<dbReference type="GO" id="GO:0046872">
    <property type="term" value="F:metal ion binding"/>
    <property type="evidence" value="ECO:0007669"/>
    <property type="project" value="UniProtKB-KW"/>
</dbReference>
<dbReference type="SUPFAM" id="SSF53187">
    <property type="entry name" value="Zn-dependent exopeptidases"/>
    <property type="match status" value="1"/>
</dbReference>
<name>A0A0T9KTE5_YERKR</name>
<evidence type="ECO:0000259" key="5">
    <source>
        <dbReference type="Pfam" id="PF24827"/>
    </source>
</evidence>
<evidence type="ECO:0000256" key="4">
    <source>
        <dbReference type="ARBA" id="ARBA00022833"/>
    </source>
</evidence>
<dbReference type="PANTHER" id="PTHR37326">
    <property type="entry name" value="BLL3975 PROTEIN"/>
    <property type="match status" value="1"/>
</dbReference>
<dbReference type="Gene3D" id="3.40.630.10">
    <property type="entry name" value="Zn peptidases"/>
    <property type="match status" value="1"/>
</dbReference>
<evidence type="ECO:0000313" key="7">
    <source>
        <dbReference type="Proteomes" id="UP000045824"/>
    </source>
</evidence>
<dbReference type="InterPro" id="IPR055438">
    <property type="entry name" value="AstE_AspA_cat"/>
</dbReference>
<feature type="domain" description="Succinylglutamate desuccinylase/Aspartoacylase catalytic" evidence="5">
    <location>
        <begin position="45"/>
        <end position="236"/>
    </location>
</feature>
<dbReference type="AlphaFoldDB" id="A0A0T9KTE5"/>
<organism evidence="6 7">
    <name type="scientific">Yersinia kristensenii</name>
    <dbReference type="NCBI Taxonomy" id="28152"/>
    <lineage>
        <taxon>Bacteria</taxon>
        <taxon>Pseudomonadati</taxon>
        <taxon>Pseudomonadota</taxon>
        <taxon>Gammaproteobacteria</taxon>
        <taxon>Enterobacterales</taxon>
        <taxon>Yersiniaceae</taxon>
        <taxon>Yersinia</taxon>
    </lineage>
</organism>
<evidence type="ECO:0000256" key="2">
    <source>
        <dbReference type="ARBA" id="ARBA00022723"/>
    </source>
</evidence>
<dbReference type="InterPro" id="IPR053138">
    <property type="entry name" value="N-alpha-Ac-DABA_deacetylase"/>
</dbReference>
<reference evidence="6 7" key="1">
    <citation type="submission" date="2015-03" db="EMBL/GenBank/DDBJ databases">
        <authorList>
            <person name="Murphy D."/>
        </authorList>
    </citation>
    <scope>NUCLEOTIDE SEQUENCE [LARGE SCALE GENOMIC DNA]</scope>
    <source>
        <strain evidence="6 7">FCF326</strain>
    </source>
</reference>
<comment type="cofactor">
    <cofactor evidence="1">
        <name>Zn(2+)</name>
        <dbReference type="ChEBI" id="CHEBI:29105"/>
    </cofactor>
</comment>
<dbReference type="Proteomes" id="UP000045824">
    <property type="component" value="Unassembled WGS sequence"/>
</dbReference>
<evidence type="ECO:0000256" key="3">
    <source>
        <dbReference type="ARBA" id="ARBA00022801"/>
    </source>
</evidence>